<dbReference type="Pfam" id="PF01026">
    <property type="entry name" value="TatD_DNase"/>
    <property type="match status" value="1"/>
</dbReference>
<comment type="caution">
    <text evidence="4">The sequence shown here is derived from an EMBL/GenBank/DDBJ whole genome shotgun (WGS) entry which is preliminary data.</text>
</comment>
<dbReference type="OrthoDB" id="9810005at2"/>
<dbReference type="SUPFAM" id="SSF51556">
    <property type="entry name" value="Metallo-dependent hydrolases"/>
    <property type="match status" value="1"/>
</dbReference>
<reference evidence="4 5" key="1">
    <citation type="submission" date="2019-03" db="EMBL/GenBank/DDBJ databases">
        <title>Sequencing the genomes of 1000 actinobacteria strains.</title>
        <authorList>
            <person name="Klenk H.-P."/>
        </authorList>
    </citation>
    <scope>NUCLEOTIDE SEQUENCE [LARGE SCALE GENOMIC DNA]</scope>
    <source>
        <strain evidence="4 5">DSM 18936</strain>
    </source>
</reference>
<protein>
    <submittedName>
        <fullName evidence="4">TatD DNase family protein</fullName>
    </submittedName>
</protein>
<dbReference type="InterPro" id="IPR018228">
    <property type="entry name" value="DNase_TatD-rel_CS"/>
</dbReference>
<feature type="binding site" evidence="3">
    <location>
        <position position="7"/>
    </location>
    <ligand>
        <name>a divalent metal cation</name>
        <dbReference type="ChEBI" id="CHEBI:60240"/>
        <label>1</label>
    </ligand>
</feature>
<sequence>MELFDSHCHVYDDRMPDGPPAALDAARAAGVTGMVAVGCDRPTSEASIAVAQANDDVWATVGLHPHDADQGVDTIVDLIGNSGVVAIGEAGLDYYYDNSPRDVQRTAFAAQIQLAHEHDLPLVIHTRDAWDDTFDVLDAEGMPNGTVFHCFTGGPDEARRCLDRGAHVSFSGIVTFKTATDLQAAARLVPLDRMLIETDAPYLAPVPHRGKTNQPAYVAHTAQFIADLRDVRVSEVAEATARNARQVFRLG</sequence>
<dbReference type="EMBL" id="SOAU01000001">
    <property type="protein sequence ID" value="TDT15593.1"/>
    <property type="molecule type" value="Genomic_DNA"/>
</dbReference>
<evidence type="ECO:0000256" key="1">
    <source>
        <dbReference type="ARBA" id="ARBA00022723"/>
    </source>
</evidence>
<evidence type="ECO:0000313" key="4">
    <source>
        <dbReference type="EMBL" id="TDT15593.1"/>
    </source>
</evidence>
<accession>A0A4R7HZJ6</accession>
<dbReference type="GO" id="GO:0005829">
    <property type="term" value="C:cytosol"/>
    <property type="evidence" value="ECO:0007669"/>
    <property type="project" value="TreeGrafter"/>
</dbReference>
<feature type="binding site" evidence="3">
    <location>
        <position position="125"/>
    </location>
    <ligand>
        <name>a divalent metal cation</name>
        <dbReference type="ChEBI" id="CHEBI:60240"/>
        <label>2</label>
    </ligand>
</feature>
<proteinExistence type="predicted"/>
<keyword evidence="5" id="KW-1185">Reference proteome</keyword>
<organism evidence="4 5">
    <name type="scientific">Ilumatobacter fluminis</name>
    <dbReference type="NCBI Taxonomy" id="467091"/>
    <lineage>
        <taxon>Bacteria</taxon>
        <taxon>Bacillati</taxon>
        <taxon>Actinomycetota</taxon>
        <taxon>Acidimicrobiia</taxon>
        <taxon>Acidimicrobiales</taxon>
        <taxon>Ilumatobacteraceae</taxon>
        <taxon>Ilumatobacter</taxon>
    </lineage>
</organism>
<dbReference type="GO" id="GO:0046872">
    <property type="term" value="F:metal ion binding"/>
    <property type="evidence" value="ECO:0007669"/>
    <property type="project" value="UniProtKB-KW"/>
</dbReference>
<dbReference type="GO" id="GO:0016788">
    <property type="term" value="F:hydrolase activity, acting on ester bonds"/>
    <property type="evidence" value="ECO:0007669"/>
    <property type="project" value="InterPro"/>
</dbReference>
<name>A0A4R7HZJ6_9ACTN</name>
<keyword evidence="1 3" id="KW-0479">Metal-binding</keyword>
<dbReference type="Gene3D" id="3.20.20.140">
    <property type="entry name" value="Metal-dependent hydrolases"/>
    <property type="match status" value="1"/>
</dbReference>
<dbReference type="CDD" id="cd01310">
    <property type="entry name" value="TatD_DNAse"/>
    <property type="match status" value="1"/>
</dbReference>
<evidence type="ECO:0000313" key="5">
    <source>
        <dbReference type="Proteomes" id="UP000294558"/>
    </source>
</evidence>
<feature type="binding site" evidence="3">
    <location>
        <position position="9"/>
    </location>
    <ligand>
        <name>a divalent metal cation</name>
        <dbReference type="ChEBI" id="CHEBI:60240"/>
        <label>1</label>
    </ligand>
</feature>
<dbReference type="AlphaFoldDB" id="A0A4R7HZJ6"/>
<dbReference type="InterPro" id="IPR001130">
    <property type="entry name" value="TatD-like"/>
</dbReference>
<keyword evidence="2" id="KW-0378">Hydrolase</keyword>
<evidence type="ECO:0000256" key="3">
    <source>
        <dbReference type="PIRSR" id="PIRSR005902-1"/>
    </source>
</evidence>
<dbReference type="RefSeq" id="WP_133868031.1">
    <property type="nucleotide sequence ID" value="NZ_SOAU01000001.1"/>
</dbReference>
<dbReference type="NCBIfam" id="TIGR00010">
    <property type="entry name" value="YchF/TatD family DNA exonuclease"/>
    <property type="match status" value="1"/>
</dbReference>
<feature type="binding site" evidence="3">
    <location>
        <position position="89"/>
    </location>
    <ligand>
        <name>a divalent metal cation</name>
        <dbReference type="ChEBI" id="CHEBI:60240"/>
        <label>1</label>
    </ligand>
</feature>
<dbReference type="InterPro" id="IPR032466">
    <property type="entry name" value="Metal_Hydrolase"/>
</dbReference>
<feature type="binding site" evidence="3">
    <location>
        <position position="199"/>
    </location>
    <ligand>
        <name>a divalent metal cation</name>
        <dbReference type="ChEBI" id="CHEBI:60240"/>
        <label>1</label>
    </ligand>
</feature>
<dbReference type="PROSITE" id="PS01090">
    <property type="entry name" value="TATD_2"/>
    <property type="match status" value="1"/>
</dbReference>
<evidence type="ECO:0000256" key="2">
    <source>
        <dbReference type="ARBA" id="ARBA00022801"/>
    </source>
</evidence>
<dbReference type="Proteomes" id="UP000294558">
    <property type="component" value="Unassembled WGS sequence"/>
</dbReference>
<dbReference type="PANTHER" id="PTHR46124:SF2">
    <property type="entry name" value="D-AMINOACYL-TRNA DEACYLASE"/>
    <property type="match status" value="1"/>
</dbReference>
<dbReference type="PANTHER" id="PTHR46124">
    <property type="entry name" value="D-AMINOACYL-TRNA DEACYLASE"/>
    <property type="match status" value="1"/>
</dbReference>
<dbReference type="GO" id="GO:0004536">
    <property type="term" value="F:DNA nuclease activity"/>
    <property type="evidence" value="ECO:0007669"/>
    <property type="project" value="InterPro"/>
</dbReference>
<dbReference type="FunFam" id="3.20.20.140:FF:000005">
    <property type="entry name" value="TatD family hydrolase"/>
    <property type="match status" value="1"/>
</dbReference>
<dbReference type="PIRSF" id="PIRSF005902">
    <property type="entry name" value="DNase_TatD"/>
    <property type="match status" value="1"/>
</dbReference>
<feature type="binding site" evidence="3">
    <location>
        <position position="149"/>
    </location>
    <ligand>
        <name>a divalent metal cation</name>
        <dbReference type="ChEBI" id="CHEBI:60240"/>
        <label>2</label>
    </ligand>
</feature>
<gene>
    <name evidence="4" type="ORF">BDK89_1168</name>
</gene>
<dbReference type="InterPro" id="IPR015991">
    <property type="entry name" value="TatD/YcfH-like"/>
</dbReference>